<evidence type="ECO:0000313" key="3">
    <source>
        <dbReference type="Proteomes" id="UP000054564"/>
    </source>
</evidence>
<keyword evidence="3" id="KW-1185">Reference proteome</keyword>
<dbReference type="AlphaFoldDB" id="A0A0L0V429"/>
<dbReference type="EMBL" id="AJIL01000130">
    <property type="protein sequence ID" value="KNE93739.1"/>
    <property type="molecule type" value="Genomic_DNA"/>
</dbReference>
<protein>
    <submittedName>
        <fullName evidence="2">Uncharacterized protein</fullName>
    </submittedName>
</protein>
<feature type="compositionally biased region" description="Basic and acidic residues" evidence="1">
    <location>
        <begin position="198"/>
        <end position="207"/>
    </location>
</feature>
<feature type="compositionally biased region" description="Polar residues" evidence="1">
    <location>
        <begin position="161"/>
        <end position="190"/>
    </location>
</feature>
<comment type="caution">
    <text evidence="2">The sequence shown here is derived from an EMBL/GenBank/DDBJ whole genome shotgun (WGS) entry which is preliminary data.</text>
</comment>
<dbReference type="OrthoDB" id="2505088at2759"/>
<dbReference type="Proteomes" id="UP000054564">
    <property type="component" value="Unassembled WGS sequence"/>
</dbReference>
<gene>
    <name evidence="2" type="ORF">PSTG_12840</name>
</gene>
<name>A0A0L0V429_9BASI</name>
<sequence length="466" mass="51672">MDNNNSFSVIDQLRPCLYTCFPCFNQQRSSPSAPSNYFPDSDYRGLLEEDEGEHLDEHIHADHHTRDYYFQSNSQLSRWELLISWLSSKTLERISSTKPSGSFECDLQTSALPHSIEADALLLDDISIALRARSSSRKTAITGKSKSFAPRSHQPQPIPSPSVTSMKNDSRRQSWNSAINGAGTSHQTISPVLAKKKQTQDSIKDLNMKPLTDQSLSSSSSSSQKKRNKSRSKSSKGSSSVYTDETVESEQSSVPSLTTSRTTRTSTATIESSPSSHSLELNAEIIKFIHTNYNSQCRRLYGRDLSRAQIQQLCAYLISRKFDHSNVDSCAELNGATAGNSATLEDHDKADGSSGGFVEDHQRAHSVFIPPTIEIESLKRIQLSSTEFLQAIKQTKTCQQQQPIVPTDTKNSSISPPVPTTNGDLFESELEDDDLASASFLDWFHKGSQITSDFFNNLSDPTHQSD</sequence>
<organism evidence="2 3">
    <name type="scientific">Puccinia striiformis f. sp. tritici PST-78</name>
    <dbReference type="NCBI Taxonomy" id="1165861"/>
    <lineage>
        <taxon>Eukaryota</taxon>
        <taxon>Fungi</taxon>
        <taxon>Dikarya</taxon>
        <taxon>Basidiomycota</taxon>
        <taxon>Pucciniomycotina</taxon>
        <taxon>Pucciniomycetes</taxon>
        <taxon>Pucciniales</taxon>
        <taxon>Pucciniaceae</taxon>
        <taxon>Puccinia</taxon>
    </lineage>
</organism>
<feature type="compositionally biased region" description="Low complexity" evidence="1">
    <location>
        <begin position="252"/>
        <end position="273"/>
    </location>
</feature>
<feature type="compositionally biased region" description="Basic residues" evidence="1">
    <location>
        <begin position="224"/>
        <end position="234"/>
    </location>
</feature>
<accession>A0A0L0V429</accession>
<reference evidence="3" key="1">
    <citation type="submission" date="2014-03" db="EMBL/GenBank/DDBJ databases">
        <title>The Genome Sequence of Puccinia striiformis f. sp. tritici PST-78.</title>
        <authorList>
            <consortium name="The Broad Institute Genome Sequencing Platform"/>
            <person name="Cuomo C."/>
            <person name="Hulbert S."/>
            <person name="Chen X."/>
            <person name="Walker B."/>
            <person name="Young S.K."/>
            <person name="Zeng Q."/>
            <person name="Gargeya S."/>
            <person name="Fitzgerald M."/>
            <person name="Haas B."/>
            <person name="Abouelleil A."/>
            <person name="Alvarado L."/>
            <person name="Arachchi H.M."/>
            <person name="Berlin A.M."/>
            <person name="Chapman S.B."/>
            <person name="Goldberg J."/>
            <person name="Griggs A."/>
            <person name="Gujja S."/>
            <person name="Hansen M."/>
            <person name="Howarth C."/>
            <person name="Imamovic A."/>
            <person name="Larimer J."/>
            <person name="McCowan C."/>
            <person name="Montmayeur A."/>
            <person name="Murphy C."/>
            <person name="Neiman D."/>
            <person name="Pearson M."/>
            <person name="Priest M."/>
            <person name="Roberts A."/>
            <person name="Saif S."/>
            <person name="Shea T."/>
            <person name="Sisk P."/>
            <person name="Sykes S."/>
            <person name="Wortman J."/>
            <person name="Nusbaum C."/>
            <person name="Birren B."/>
        </authorList>
    </citation>
    <scope>NUCLEOTIDE SEQUENCE [LARGE SCALE GENOMIC DNA]</scope>
    <source>
        <strain evidence="3">race PST-78</strain>
    </source>
</reference>
<feature type="region of interest" description="Disordered" evidence="1">
    <location>
        <begin position="139"/>
        <end position="276"/>
    </location>
</feature>
<evidence type="ECO:0000313" key="2">
    <source>
        <dbReference type="EMBL" id="KNE93739.1"/>
    </source>
</evidence>
<proteinExistence type="predicted"/>
<evidence type="ECO:0000256" key="1">
    <source>
        <dbReference type="SAM" id="MobiDB-lite"/>
    </source>
</evidence>